<keyword evidence="1" id="KW-0614">Plasmid</keyword>
<reference evidence="1" key="1">
    <citation type="submission" date="2019-02" db="EMBL/GenBank/DDBJ databases">
        <authorList>
            <person name="Taiaroa G."/>
            <person name="Butler M."/>
            <person name="Lamont I."/>
            <person name="Black M."/>
            <person name="Poulter J."/>
            <person name="Zhao M."/>
            <person name="Poulter R."/>
        </authorList>
    </citation>
    <scope>NUCLEOTIDE SEQUENCE</scope>
    <source>
        <strain evidence="1">1215</strain>
        <plasmid evidence="1">pMG4_1215</plasmid>
    </source>
</reference>
<dbReference type="EMBL" id="MK569690">
    <property type="protein sequence ID" value="QOC74143.1"/>
    <property type="molecule type" value="Genomic_DNA"/>
</dbReference>
<name>A0A7L7TJS0_PSESF</name>
<protein>
    <submittedName>
        <fullName evidence="1">Uncharacterized protein</fullName>
    </submittedName>
</protein>
<sequence>MRKPQKNILQSLGSTSAVSYWHGEISLKRAIQAAVVAGLAGLAIGHFNADHSTDLLQAQTAPGSLTFHDADISRISSINLTVDTSQGVTGYFQRDTYALDGEFRKALENEINTVIAQAEVAGSWDIYMAARLTLLYMSEDPFERQVGNATLTYIQSNQHAAPGELPRASYYTRVKATEIEADRQLFAMADQMAEALRNGGKTPITRRAAENALLSFCQDPDRLLAAFNVAKGVEEGPPNIRNILPLVQTAIQVETTRLSLTSMSGQMLRNTEVATNPAVQALTLSRRLNIPVAVRSYSGDFADHYNQGNIEPTEQTLNSKIKTGFDLSDGLAVTGRGVVLNQVPLEHEQSVQVPEVRYSVLKVIENENLLDHEDPSYTADFKVSM</sequence>
<organism evidence="1">
    <name type="scientific">Pseudomonas syringae pv. actinidiae</name>
    <dbReference type="NCBI Taxonomy" id="103796"/>
    <lineage>
        <taxon>Bacteria</taxon>
        <taxon>Pseudomonadati</taxon>
        <taxon>Pseudomonadota</taxon>
        <taxon>Gammaproteobacteria</taxon>
        <taxon>Pseudomonadales</taxon>
        <taxon>Pseudomonadaceae</taxon>
        <taxon>Pseudomonas</taxon>
        <taxon>Pseudomonas syringae</taxon>
    </lineage>
</organism>
<evidence type="ECO:0000313" key="1">
    <source>
        <dbReference type="EMBL" id="QOC74143.1"/>
    </source>
</evidence>
<proteinExistence type="predicted"/>
<dbReference type="RefSeq" id="WP_193838668.1">
    <property type="nucleotide sequence ID" value="NZ_MK569690.1"/>
</dbReference>
<accession>A0A7L7TJS0</accession>
<geneLocation type="plasmid" evidence="1">
    <name>pMG4_1215</name>
</geneLocation>
<dbReference type="AlphaFoldDB" id="A0A7L7TJS0"/>